<accession>A0A7J6WX35</accession>
<sequence>MGKISVLVQCSLCPQTAQGYYKPPQSSDSNNNGVAVATTLMKLLFSVVSEIEVGAPLTPSSKDIFYSVV</sequence>
<organism evidence="1 2">
    <name type="scientific">Thalictrum thalictroides</name>
    <name type="common">Rue-anemone</name>
    <name type="synonym">Anemone thalictroides</name>
    <dbReference type="NCBI Taxonomy" id="46969"/>
    <lineage>
        <taxon>Eukaryota</taxon>
        <taxon>Viridiplantae</taxon>
        <taxon>Streptophyta</taxon>
        <taxon>Embryophyta</taxon>
        <taxon>Tracheophyta</taxon>
        <taxon>Spermatophyta</taxon>
        <taxon>Magnoliopsida</taxon>
        <taxon>Ranunculales</taxon>
        <taxon>Ranunculaceae</taxon>
        <taxon>Thalictroideae</taxon>
        <taxon>Thalictrum</taxon>
    </lineage>
</organism>
<name>A0A7J6WX35_THATH</name>
<protein>
    <submittedName>
        <fullName evidence="1">Uncharacterized protein</fullName>
    </submittedName>
</protein>
<reference evidence="1 2" key="1">
    <citation type="submission" date="2020-06" db="EMBL/GenBank/DDBJ databases">
        <title>Transcriptomic and genomic resources for Thalictrum thalictroides and T. hernandezii: Facilitating candidate gene discovery in an emerging model plant lineage.</title>
        <authorList>
            <person name="Arias T."/>
            <person name="Riano-Pachon D.M."/>
            <person name="Di Stilio V.S."/>
        </authorList>
    </citation>
    <scope>NUCLEOTIDE SEQUENCE [LARGE SCALE GENOMIC DNA]</scope>
    <source>
        <strain evidence="2">cv. WT478/WT964</strain>
        <tissue evidence="1">Leaves</tissue>
    </source>
</reference>
<dbReference type="OrthoDB" id="747111at2759"/>
<gene>
    <name evidence="1" type="ORF">FRX31_009759</name>
</gene>
<comment type="caution">
    <text evidence="1">The sequence shown here is derived from an EMBL/GenBank/DDBJ whole genome shotgun (WGS) entry which is preliminary data.</text>
</comment>
<dbReference type="EMBL" id="JABWDY010010461">
    <property type="protein sequence ID" value="KAF5200652.1"/>
    <property type="molecule type" value="Genomic_DNA"/>
</dbReference>
<keyword evidence="2" id="KW-1185">Reference proteome</keyword>
<proteinExistence type="predicted"/>
<evidence type="ECO:0000313" key="2">
    <source>
        <dbReference type="Proteomes" id="UP000554482"/>
    </source>
</evidence>
<dbReference type="AlphaFoldDB" id="A0A7J6WX35"/>
<evidence type="ECO:0000313" key="1">
    <source>
        <dbReference type="EMBL" id="KAF5200652.1"/>
    </source>
</evidence>
<dbReference type="Proteomes" id="UP000554482">
    <property type="component" value="Unassembled WGS sequence"/>
</dbReference>